<name>A0A068VVQ4_PROFF</name>
<dbReference type="InterPro" id="IPR019888">
    <property type="entry name" value="Tscrpt_reg_AsnC-like"/>
</dbReference>
<keyword evidence="3" id="KW-0804">Transcription</keyword>
<dbReference type="InterPro" id="IPR019885">
    <property type="entry name" value="Tscrpt_reg_HTH_AsnC-type_CS"/>
</dbReference>
<dbReference type="PANTHER" id="PTHR30154">
    <property type="entry name" value="LEUCINE-RESPONSIVE REGULATORY PROTEIN"/>
    <property type="match status" value="1"/>
</dbReference>
<reference evidence="5" key="1">
    <citation type="submission" date="2014-08" db="EMBL/GenBank/DDBJ databases">
        <authorList>
            <person name="Falentin Helene"/>
        </authorList>
    </citation>
    <scope>NUCLEOTIDE SEQUENCE</scope>
</reference>
<protein>
    <submittedName>
        <fullName evidence="5">AsnC-family transcriptional regulatory protein</fullName>
    </submittedName>
</protein>
<keyword evidence="1" id="KW-0805">Transcription regulation</keyword>
<dbReference type="EMBL" id="LM676387">
    <property type="protein sequence ID" value="CEP26011.1"/>
    <property type="molecule type" value="Genomic_DNA"/>
</dbReference>
<dbReference type="GO" id="GO:0043565">
    <property type="term" value="F:sequence-specific DNA binding"/>
    <property type="evidence" value="ECO:0007669"/>
    <property type="project" value="InterPro"/>
</dbReference>
<dbReference type="Pfam" id="PF01037">
    <property type="entry name" value="AsnC_trans_reg"/>
    <property type="match status" value="1"/>
</dbReference>
<dbReference type="SMART" id="SM00344">
    <property type="entry name" value="HTH_ASNC"/>
    <property type="match status" value="1"/>
</dbReference>
<keyword evidence="2" id="KW-0238">DNA-binding</keyword>
<dbReference type="InterPro" id="IPR000485">
    <property type="entry name" value="AsnC-type_HTH_dom"/>
</dbReference>
<evidence type="ECO:0000313" key="5">
    <source>
        <dbReference type="EMBL" id="CEP26011.1"/>
    </source>
</evidence>
<dbReference type="InterPro" id="IPR019887">
    <property type="entry name" value="Tscrpt_reg_AsnC/Lrp_C"/>
</dbReference>
<feature type="domain" description="HTH asnC-type" evidence="4">
    <location>
        <begin position="1"/>
        <end position="62"/>
    </location>
</feature>
<gene>
    <name evidence="5" type="ORF">PFCIRM138_03550</name>
</gene>
<dbReference type="AlphaFoldDB" id="A0A068VVQ4"/>
<evidence type="ECO:0000256" key="3">
    <source>
        <dbReference type="ARBA" id="ARBA00023163"/>
    </source>
</evidence>
<dbReference type="PROSITE" id="PS00519">
    <property type="entry name" value="HTH_ASNC_1"/>
    <property type="match status" value="1"/>
</dbReference>
<dbReference type="SUPFAM" id="SSF54909">
    <property type="entry name" value="Dimeric alpha+beta barrel"/>
    <property type="match status" value="1"/>
</dbReference>
<dbReference type="GO" id="GO:0043200">
    <property type="term" value="P:response to amino acid"/>
    <property type="evidence" value="ECO:0007669"/>
    <property type="project" value="TreeGrafter"/>
</dbReference>
<dbReference type="PROSITE" id="PS50956">
    <property type="entry name" value="HTH_ASNC_2"/>
    <property type="match status" value="1"/>
</dbReference>
<evidence type="ECO:0000256" key="1">
    <source>
        <dbReference type="ARBA" id="ARBA00023015"/>
    </source>
</evidence>
<proteinExistence type="predicted"/>
<dbReference type="Pfam" id="PF13404">
    <property type="entry name" value="HTH_AsnC-type"/>
    <property type="match status" value="1"/>
</dbReference>
<dbReference type="PRINTS" id="PR00033">
    <property type="entry name" value="HTHASNC"/>
</dbReference>
<sequence>MESTDQHILALLSREGRMSFTEIGRETGLSTSAAQQRVRRLEQRGIITGYHARIDGAALGHTLAAFIEIRPLGQVDESLVDVLASMPEIVSCYSVAGDASHLCLAEVTSTQELDDLLTRIRTAVNVSTSTTVVLRTLFRDRPPIDDPDVPAAKR</sequence>
<accession>A0A068VVQ4</accession>
<dbReference type="InterPro" id="IPR036390">
    <property type="entry name" value="WH_DNA-bd_sf"/>
</dbReference>
<dbReference type="InterPro" id="IPR011008">
    <property type="entry name" value="Dimeric_a/b-barrel"/>
</dbReference>
<dbReference type="GeneID" id="61222224"/>
<dbReference type="InterPro" id="IPR011991">
    <property type="entry name" value="ArsR-like_HTH"/>
</dbReference>
<dbReference type="Gene3D" id="1.10.10.10">
    <property type="entry name" value="Winged helix-like DNA-binding domain superfamily/Winged helix DNA-binding domain"/>
    <property type="match status" value="1"/>
</dbReference>
<dbReference type="RefSeq" id="WP_013160999.1">
    <property type="nucleotide sequence ID" value="NZ_CP010341.1"/>
</dbReference>
<organism evidence="5">
    <name type="scientific">Propionibacterium freudenreichii subsp. freudenreichii</name>
    <dbReference type="NCBI Taxonomy" id="66712"/>
    <lineage>
        <taxon>Bacteria</taxon>
        <taxon>Bacillati</taxon>
        <taxon>Actinomycetota</taxon>
        <taxon>Actinomycetes</taxon>
        <taxon>Propionibacteriales</taxon>
        <taxon>Propionibacteriaceae</taxon>
        <taxon>Propionibacterium</taxon>
    </lineage>
</organism>
<dbReference type="SUPFAM" id="SSF46785">
    <property type="entry name" value="Winged helix' DNA-binding domain"/>
    <property type="match status" value="1"/>
</dbReference>
<dbReference type="CDD" id="cd00090">
    <property type="entry name" value="HTH_ARSR"/>
    <property type="match status" value="1"/>
</dbReference>
<dbReference type="GO" id="GO:0005829">
    <property type="term" value="C:cytosol"/>
    <property type="evidence" value="ECO:0007669"/>
    <property type="project" value="TreeGrafter"/>
</dbReference>
<evidence type="ECO:0000256" key="2">
    <source>
        <dbReference type="ARBA" id="ARBA00023125"/>
    </source>
</evidence>
<dbReference type="PANTHER" id="PTHR30154:SF53">
    <property type="entry name" value="HTH-TYPE TRANSCRIPTIONAL REGULATOR LRPC"/>
    <property type="match status" value="1"/>
</dbReference>
<evidence type="ECO:0000259" key="4">
    <source>
        <dbReference type="PROSITE" id="PS50956"/>
    </source>
</evidence>
<dbReference type="InterPro" id="IPR036388">
    <property type="entry name" value="WH-like_DNA-bd_sf"/>
</dbReference>
<dbReference type="Gene3D" id="3.30.70.920">
    <property type="match status" value="1"/>
</dbReference>